<dbReference type="PROSITE" id="PS01081">
    <property type="entry name" value="HTH_TETR_1"/>
    <property type="match status" value="1"/>
</dbReference>
<proteinExistence type="predicted"/>
<evidence type="ECO:0000313" key="7">
    <source>
        <dbReference type="Proteomes" id="UP000316639"/>
    </source>
</evidence>
<dbReference type="SUPFAM" id="SSF46689">
    <property type="entry name" value="Homeodomain-like"/>
    <property type="match status" value="1"/>
</dbReference>
<protein>
    <submittedName>
        <fullName evidence="6">TetR/AcrR family transcriptional regulator</fullName>
    </submittedName>
</protein>
<dbReference type="Gene3D" id="1.10.10.60">
    <property type="entry name" value="Homeodomain-like"/>
    <property type="match status" value="1"/>
</dbReference>
<gene>
    <name evidence="6" type="ORF">FKR81_30560</name>
</gene>
<sequence length="189" mass="20265">MARPRKFDEVTVLRAVRDQFWSTGYAGTSVDDVLAATGLGKGSLYGAFGDKHQLFVRVFDGYCTEVVDQVRKSLEGPDSTAFERLRAHVVAVAAGSDLRGCLLAKGTTELAGQDADVTTRARRAFEELEDLLTRCVTQAQRHGDIAPDADPRALAGLLLAVLRGIEALGKAGKTSLHEIAETALAVLPR</sequence>
<evidence type="ECO:0000313" key="6">
    <source>
        <dbReference type="EMBL" id="TWP48008.1"/>
    </source>
</evidence>
<comment type="caution">
    <text evidence="6">The sequence shown here is derived from an EMBL/GenBank/DDBJ whole genome shotgun (WGS) entry which is preliminary data.</text>
</comment>
<evidence type="ECO:0000256" key="1">
    <source>
        <dbReference type="ARBA" id="ARBA00023015"/>
    </source>
</evidence>
<dbReference type="PROSITE" id="PS50977">
    <property type="entry name" value="HTH_TETR_2"/>
    <property type="match status" value="1"/>
</dbReference>
<feature type="domain" description="HTH tetR-type" evidence="5">
    <location>
        <begin position="6"/>
        <end position="66"/>
    </location>
</feature>
<dbReference type="PANTHER" id="PTHR47506:SF1">
    <property type="entry name" value="HTH-TYPE TRANSCRIPTIONAL REGULATOR YJDC"/>
    <property type="match status" value="1"/>
</dbReference>
<keyword evidence="3" id="KW-0804">Transcription</keyword>
<dbReference type="InterPro" id="IPR036271">
    <property type="entry name" value="Tet_transcr_reg_TetR-rel_C_sf"/>
</dbReference>
<dbReference type="GO" id="GO:0003677">
    <property type="term" value="F:DNA binding"/>
    <property type="evidence" value="ECO:0007669"/>
    <property type="project" value="UniProtKB-UniRule"/>
</dbReference>
<keyword evidence="1" id="KW-0805">Transcription regulation</keyword>
<dbReference type="RefSeq" id="WP_146357130.1">
    <property type="nucleotide sequence ID" value="NZ_VOBR01000023.1"/>
</dbReference>
<evidence type="ECO:0000256" key="2">
    <source>
        <dbReference type="ARBA" id="ARBA00023125"/>
    </source>
</evidence>
<dbReference type="PANTHER" id="PTHR47506">
    <property type="entry name" value="TRANSCRIPTIONAL REGULATORY PROTEIN"/>
    <property type="match status" value="1"/>
</dbReference>
<dbReference type="Pfam" id="PF16925">
    <property type="entry name" value="TetR_C_13"/>
    <property type="match status" value="1"/>
</dbReference>
<evidence type="ECO:0000256" key="4">
    <source>
        <dbReference type="PROSITE-ProRule" id="PRU00335"/>
    </source>
</evidence>
<feature type="DNA-binding region" description="H-T-H motif" evidence="4">
    <location>
        <begin position="29"/>
        <end position="48"/>
    </location>
</feature>
<dbReference type="EMBL" id="VOBR01000023">
    <property type="protein sequence ID" value="TWP48008.1"/>
    <property type="molecule type" value="Genomic_DNA"/>
</dbReference>
<dbReference type="InterPro" id="IPR001647">
    <property type="entry name" value="HTH_TetR"/>
</dbReference>
<dbReference type="OrthoDB" id="9805134at2"/>
<dbReference type="InterPro" id="IPR023772">
    <property type="entry name" value="DNA-bd_HTH_TetR-type_CS"/>
</dbReference>
<dbReference type="Pfam" id="PF00440">
    <property type="entry name" value="TetR_N"/>
    <property type="match status" value="1"/>
</dbReference>
<evidence type="ECO:0000259" key="5">
    <source>
        <dbReference type="PROSITE" id="PS50977"/>
    </source>
</evidence>
<name>A0A563ELI0_9PSEU</name>
<dbReference type="Proteomes" id="UP000316639">
    <property type="component" value="Unassembled WGS sequence"/>
</dbReference>
<dbReference type="Gene3D" id="1.10.357.10">
    <property type="entry name" value="Tetracycline Repressor, domain 2"/>
    <property type="match status" value="1"/>
</dbReference>
<dbReference type="InterPro" id="IPR009057">
    <property type="entry name" value="Homeodomain-like_sf"/>
</dbReference>
<keyword evidence="2 4" id="KW-0238">DNA-binding</keyword>
<evidence type="ECO:0000256" key="3">
    <source>
        <dbReference type="ARBA" id="ARBA00023163"/>
    </source>
</evidence>
<dbReference type="InterPro" id="IPR011075">
    <property type="entry name" value="TetR_C"/>
</dbReference>
<organism evidence="6 7">
    <name type="scientific">Lentzea tibetensis</name>
    <dbReference type="NCBI Taxonomy" id="2591470"/>
    <lineage>
        <taxon>Bacteria</taxon>
        <taxon>Bacillati</taxon>
        <taxon>Actinomycetota</taxon>
        <taxon>Actinomycetes</taxon>
        <taxon>Pseudonocardiales</taxon>
        <taxon>Pseudonocardiaceae</taxon>
        <taxon>Lentzea</taxon>
    </lineage>
</organism>
<dbReference type="AlphaFoldDB" id="A0A563ELI0"/>
<reference evidence="6 7" key="1">
    <citation type="submission" date="2019-07" db="EMBL/GenBank/DDBJ databases">
        <title>Lentzea xizangensis sp. nov., isolated from Qinghai-Tibetan Plateau Soils.</title>
        <authorList>
            <person name="Huang J."/>
        </authorList>
    </citation>
    <scope>NUCLEOTIDE SEQUENCE [LARGE SCALE GENOMIC DNA]</scope>
    <source>
        <strain evidence="6 7">FXJ1.1311</strain>
    </source>
</reference>
<keyword evidence="7" id="KW-1185">Reference proteome</keyword>
<accession>A0A563ELI0</accession>
<dbReference type="SUPFAM" id="SSF48498">
    <property type="entry name" value="Tetracyclin repressor-like, C-terminal domain"/>
    <property type="match status" value="1"/>
</dbReference>